<accession>A0A8T6ZKZ8</accession>
<organism evidence="1 2">
    <name type="scientific">Paraburkholderia sacchari</name>
    <dbReference type="NCBI Taxonomy" id="159450"/>
    <lineage>
        <taxon>Bacteria</taxon>
        <taxon>Pseudomonadati</taxon>
        <taxon>Pseudomonadota</taxon>
        <taxon>Betaproteobacteria</taxon>
        <taxon>Burkholderiales</taxon>
        <taxon>Burkholderiaceae</taxon>
        <taxon>Paraburkholderia</taxon>
    </lineage>
</organism>
<dbReference type="Proteomes" id="UP000030460">
    <property type="component" value="Unassembled WGS sequence"/>
</dbReference>
<dbReference type="EMBL" id="JTDB02000008">
    <property type="protein sequence ID" value="NLP64349.1"/>
    <property type="molecule type" value="Genomic_DNA"/>
</dbReference>
<dbReference type="InterPro" id="IPR006448">
    <property type="entry name" value="Phage_term_ssu_P27"/>
</dbReference>
<reference evidence="1" key="2">
    <citation type="submission" date="2020-04" db="EMBL/GenBank/DDBJ databases">
        <authorList>
            <person name="Alexandrino P."/>
            <person name="Mendonca T."/>
            <person name="Guaman L."/>
            <person name="Cherix J."/>
            <person name="Lozano-Sakalauskas G."/>
            <person name="Fujita A."/>
            <person name="Filho E.R."/>
            <person name="Long P."/>
            <person name="Padilla G."/>
            <person name="Taciro M.K."/>
            <person name="Gomez J.G."/>
            <person name="Silva L.F."/>
            <person name="Torres M."/>
        </authorList>
    </citation>
    <scope>NUCLEOTIDE SEQUENCE</scope>
    <source>
        <strain evidence="1">LMG 19450</strain>
    </source>
</reference>
<reference evidence="1" key="1">
    <citation type="journal article" date="2015" name="Genome Announc.">
        <title>Draft Genome Sequence of the Polyhydroxyalkanoate-Producing Bacterium Burkholderia sacchari LMG 19450 Isolated from Brazilian Sugarcane Plantation Soil.</title>
        <authorList>
            <person name="Alexandrino P.M."/>
            <person name="Mendonca T.T."/>
            <person name="Guaman Bautista L.P."/>
            <person name="Cherix J."/>
            <person name="Lozano-Sakalauskas G.C."/>
            <person name="Fujita A."/>
            <person name="Ramos Filho E."/>
            <person name="Long P."/>
            <person name="Padilla G."/>
            <person name="Taciro M.K."/>
            <person name="Gomez J.G."/>
            <person name="Silva L.F."/>
        </authorList>
    </citation>
    <scope>NUCLEOTIDE SEQUENCE</scope>
    <source>
        <strain evidence="1">LMG 19450</strain>
    </source>
</reference>
<dbReference type="OrthoDB" id="7843333at2"/>
<proteinExistence type="predicted"/>
<gene>
    <name evidence="1" type="ORF">NH14_024970</name>
</gene>
<dbReference type="AlphaFoldDB" id="A0A8T6ZKZ8"/>
<evidence type="ECO:0000313" key="1">
    <source>
        <dbReference type="EMBL" id="NLP64349.1"/>
    </source>
</evidence>
<name>A0A8T6ZKZ8_9BURK</name>
<dbReference type="Pfam" id="PF05119">
    <property type="entry name" value="Terminase_4"/>
    <property type="match status" value="1"/>
</dbReference>
<evidence type="ECO:0000313" key="2">
    <source>
        <dbReference type="Proteomes" id="UP000030460"/>
    </source>
</evidence>
<keyword evidence="2" id="KW-1185">Reference proteome</keyword>
<dbReference type="RefSeq" id="WP_152617247.1">
    <property type="nucleotide sequence ID" value="NZ_CADFGF010000007.1"/>
</dbReference>
<protein>
    <submittedName>
        <fullName evidence="1">Uncharacterized protein</fullName>
    </submittedName>
</protein>
<sequence>MTNTQRLPRPPAWLPEDSRREWLRVMRELPDTNDPATVELAALYVEAGKRAQLAAPRIQEEGITTTTTHGRVRVSDAVRDQTRATYDLLRFYWLLGLDRRRRKP</sequence>
<comment type="caution">
    <text evidence="1">The sequence shown here is derived from an EMBL/GenBank/DDBJ whole genome shotgun (WGS) entry which is preliminary data.</text>
</comment>